<dbReference type="GO" id="GO:0006874">
    <property type="term" value="P:intracellular calcium ion homeostasis"/>
    <property type="evidence" value="ECO:0007669"/>
    <property type="project" value="TreeGrafter"/>
</dbReference>
<dbReference type="Gene3D" id="2.70.150.10">
    <property type="entry name" value="Calcium-transporting ATPase, cytoplasmic transduction domain A"/>
    <property type="match status" value="1"/>
</dbReference>
<protein>
    <submittedName>
        <fullName evidence="9">Uncharacterized protein</fullName>
    </submittedName>
</protein>
<organism evidence="9 10">
    <name type="scientific">Engystomops pustulosus</name>
    <name type="common">Tungara frog</name>
    <name type="synonym">Physalaemus pustulosus</name>
    <dbReference type="NCBI Taxonomy" id="76066"/>
    <lineage>
        <taxon>Eukaryota</taxon>
        <taxon>Metazoa</taxon>
        <taxon>Chordata</taxon>
        <taxon>Craniata</taxon>
        <taxon>Vertebrata</taxon>
        <taxon>Euteleostomi</taxon>
        <taxon>Amphibia</taxon>
        <taxon>Batrachia</taxon>
        <taxon>Anura</taxon>
        <taxon>Neobatrachia</taxon>
        <taxon>Hyloidea</taxon>
        <taxon>Leptodactylidae</taxon>
        <taxon>Leiuperinae</taxon>
        <taxon>Engystomops</taxon>
    </lineage>
</organism>
<dbReference type="SUPFAM" id="SSF81653">
    <property type="entry name" value="Calcium ATPase, transduction domain A"/>
    <property type="match status" value="1"/>
</dbReference>
<dbReference type="InterPro" id="IPR023298">
    <property type="entry name" value="ATPase_P-typ_TM_dom_sf"/>
</dbReference>
<evidence type="ECO:0000259" key="7">
    <source>
        <dbReference type="Pfam" id="PF00122"/>
    </source>
</evidence>
<comment type="caution">
    <text evidence="9">The sequence shown here is derived from an EMBL/GenBank/DDBJ whole genome shotgun (WGS) entry which is preliminary data.</text>
</comment>
<dbReference type="PANTHER" id="PTHR45630:SF1">
    <property type="entry name" value="CATION-TRANSPORTING ATPASE 13A4-RELATED"/>
    <property type="match status" value="1"/>
</dbReference>
<dbReference type="InterPro" id="IPR004014">
    <property type="entry name" value="ATPase_P-typ_cation-transptr_N"/>
</dbReference>
<evidence type="ECO:0000259" key="8">
    <source>
        <dbReference type="Pfam" id="PF00690"/>
    </source>
</evidence>
<dbReference type="EMBL" id="WNYA01000003">
    <property type="protein sequence ID" value="KAG8581501.1"/>
    <property type="molecule type" value="Genomic_DNA"/>
</dbReference>
<evidence type="ECO:0000256" key="4">
    <source>
        <dbReference type="ARBA" id="ARBA00022840"/>
    </source>
</evidence>
<dbReference type="AlphaFoldDB" id="A0AAV7C974"/>
<dbReference type="PANTHER" id="PTHR45630">
    <property type="entry name" value="CATION-TRANSPORTING ATPASE-RELATED"/>
    <property type="match status" value="1"/>
</dbReference>
<feature type="domain" description="P-type ATPase A" evidence="7">
    <location>
        <begin position="95"/>
        <end position="199"/>
    </location>
</feature>
<keyword evidence="10" id="KW-1185">Reference proteome</keyword>
<evidence type="ECO:0000256" key="5">
    <source>
        <dbReference type="ARBA" id="ARBA00022842"/>
    </source>
</evidence>
<evidence type="ECO:0000313" key="9">
    <source>
        <dbReference type="EMBL" id="KAG8581501.1"/>
    </source>
</evidence>
<dbReference type="Proteomes" id="UP000824782">
    <property type="component" value="Unassembled WGS sequence"/>
</dbReference>
<name>A0AAV7C974_ENGPU</name>
<comment type="subcellular location">
    <subcellularLocation>
        <location evidence="1">Membrane</location>
        <topology evidence="1">Multi-pass membrane protein</topology>
    </subcellularLocation>
</comment>
<feature type="domain" description="Cation-transporting P-type ATPase N-terminal" evidence="8">
    <location>
        <begin position="37"/>
        <end position="79"/>
    </location>
</feature>
<keyword evidence="6" id="KW-1278">Translocase</keyword>
<dbReference type="GO" id="GO:0005524">
    <property type="term" value="F:ATP binding"/>
    <property type="evidence" value="ECO:0007669"/>
    <property type="project" value="UniProtKB-KW"/>
</dbReference>
<dbReference type="GO" id="GO:0031902">
    <property type="term" value="C:late endosome membrane"/>
    <property type="evidence" value="ECO:0007669"/>
    <property type="project" value="TreeGrafter"/>
</dbReference>
<proteinExistence type="predicted"/>
<sequence>MPDYKVRCIRVQKIRYLWNALEGSFQKSGALEDDYTCSDIHTRFGSGFTQEEQEIRREICGLNTIEVEVTPIWKLLFKEQSVKLHKMVSSNNIIKVAVLGKDGDIQELESQYLVPGDVIVLTGRRIYLPCDSLLLTGSCVVNEGMLTGESVPVTKTPLPNVDNSVPWKVHSGEDYKRHVLFCGTEVIQTQASQRSVVKAVVLRTDFRWKHHSLVIGRPDCQHFTSSTSSSHSLYIVLPNTT</sequence>
<evidence type="ECO:0000313" key="10">
    <source>
        <dbReference type="Proteomes" id="UP000824782"/>
    </source>
</evidence>
<dbReference type="Pfam" id="PF00122">
    <property type="entry name" value="E1-E2_ATPase"/>
    <property type="match status" value="1"/>
</dbReference>
<dbReference type="InterPro" id="IPR006544">
    <property type="entry name" value="P-type_TPase_V"/>
</dbReference>
<dbReference type="Pfam" id="PF00690">
    <property type="entry name" value="Cation_ATPase_N"/>
    <property type="match status" value="1"/>
</dbReference>
<gene>
    <name evidence="9" type="ORF">GDO81_007692</name>
</gene>
<dbReference type="InterPro" id="IPR059000">
    <property type="entry name" value="ATPase_P-type_domA"/>
</dbReference>
<dbReference type="GO" id="GO:0046872">
    <property type="term" value="F:metal ion binding"/>
    <property type="evidence" value="ECO:0007669"/>
    <property type="project" value="UniProtKB-KW"/>
</dbReference>
<accession>A0AAV7C974</accession>
<evidence type="ECO:0000256" key="1">
    <source>
        <dbReference type="ARBA" id="ARBA00004141"/>
    </source>
</evidence>
<dbReference type="SUPFAM" id="SSF81665">
    <property type="entry name" value="Calcium ATPase, transmembrane domain M"/>
    <property type="match status" value="1"/>
</dbReference>
<dbReference type="GO" id="GO:0015203">
    <property type="term" value="F:polyamine transmembrane transporter activity"/>
    <property type="evidence" value="ECO:0007669"/>
    <property type="project" value="TreeGrafter"/>
</dbReference>
<evidence type="ECO:0000256" key="3">
    <source>
        <dbReference type="ARBA" id="ARBA00022741"/>
    </source>
</evidence>
<keyword evidence="5" id="KW-0460">Magnesium</keyword>
<keyword evidence="3" id="KW-0547">Nucleotide-binding</keyword>
<dbReference type="InterPro" id="IPR008250">
    <property type="entry name" value="ATPase_P-typ_transduc_dom_A_sf"/>
</dbReference>
<reference evidence="9" key="1">
    <citation type="thesis" date="2020" institute="ProQuest LLC" country="789 East Eisenhower Parkway, Ann Arbor, MI, USA">
        <title>Comparative Genomics and Chromosome Evolution.</title>
        <authorList>
            <person name="Mudd A.B."/>
        </authorList>
    </citation>
    <scope>NUCLEOTIDE SEQUENCE</scope>
    <source>
        <strain evidence="9">237g6f4</strain>
        <tissue evidence="9">Blood</tissue>
    </source>
</reference>
<dbReference type="GO" id="GO:0140358">
    <property type="term" value="F:P-type transmembrane transporter activity"/>
    <property type="evidence" value="ECO:0007669"/>
    <property type="project" value="InterPro"/>
</dbReference>
<keyword evidence="4" id="KW-0067">ATP-binding</keyword>
<keyword evidence="2" id="KW-0479">Metal-binding</keyword>
<evidence type="ECO:0000256" key="2">
    <source>
        <dbReference type="ARBA" id="ARBA00022723"/>
    </source>
</evidence>
<evidence type="ECO:0000256" key="6">
    <source>
        <dbReference type="ARBA" id="ARBA00022967"/>
    </source>
</evidence>
<dbReference type="GO" id="GO:0019829">
    <property type="term" value="F:ATPase-coupled monoatomic cation transmembrane transporter activity"/>
    <property type="evidence" value="ECO:0007669"/>
    <property type="project" value="TreeGrafter"/>
</dbReference>